<keyword evidence="5" id="KW-0175">Coiled coil</keyword>
<keyword evidence="2" id="KW-0963">Cytoplasm</keyword>
<feature type="domain" description="DUF7801" evidence="8">
    <location>
        <begin position="533"/>
        <end position="702"/>
    </location>
</feature>
<keyword evidence="10" id="KW-1185">Reference proteome</keyword>
<feature type="coiled-coil region" evidence="5">
    <location>
        <begin position="741"/>
        <end position="768"/>
    </location>
</feature>
<evidence type="ECO:0000256" key="4">
    <source>
        <dbReference type="ARBA" id="ARBA00023175"/>
    </source>
</evidence>
<sequence length="785" mass="88460">MSLHLLVEQAIFDSSSYEVLSYEEVEALKKEHETLTKRIDAATNKLAMESKVRDAALSLSRLTSKKSRRSAASTASDTKGDEEYAASSRKCDELSAELAKLNARANEVQRRLLQHSAGILGVAHKAVGDGGASRGSVEYSLSSSNPIDPQAFDDRSFYKTVDKLAGFGEMSRGVGGDGAQKAVEDELVVERLEMFNAQVQELLRSAGAKDLPLPDKNLANTVHEQLTLLEQNLHCLRENPPSSDLNNRAAEQLEHQESILTTLWDMIVTFDEEVREQKLERKQNGELNADYPESDDEPEAPEFSMSVFSSRVQRLLNKVMKLRGDRDMLRERTSHQERGMEEDMKMMQDEISTMGAQVEQLSTLLGQRENELTAANAKMQNLTAELNQRNEELQHTANELEESRTAFSMKSAEFLEAMHELDVERSKDKQRANEANAGLQQEHSALQQANQALAELQAQLIEKENRLAEMENQAREMKEHHNTVRADLEAAVAEKAGKLRDLEQDIIVLHEAVETSEKARNWATEQENLLRQQSEENDAQMKKMDAELEELRMKVAELSTEVVMAKAELDIAYGSKSERAAATAQAKAAALALEKANKQPQSIDPGLLSEIANLEKKNNELIDEIVMLKTERAEGANSEHLEKRCKMLQKELDDMLKDFENLTKQSIEAEQERTKLESTIDALKEKLEELETTMAEEKIRLLAVGPPRPSVDVRSPLGRTGESTTTSVLKTEFKKMMRHMRQEQAKALNAERDERRKLEQMIRNMKKEQLMRRMTPPVNANANVA</sequence>
<evidence type="ECO:0000259" key="7">
    <source>
        <dbReference type="Pfam" id="PF15456"/>
    </source>
</evidence>
<dbReference type="PANTHER" id="PTHR46349">
    <property type="entry name" value="CINGULIN-LIKE PROTEIN 1-RELATED"/>
    <property type="match status" value="1"/>
</dbReference>
<evidence type="ECO:0000313" key="10">
    <source>
        <dbReference type="Proteomes" id="UP000326924"/>
    </source>
</evidence>
<dbReference type="PANTHER" id="PTHR46349:SF6">
    <property type="entry name" value="MYOSIN-6-LIKE"/>
    <property type="match status" value="1"/>
</dbReference>
<comment type="subcellular location">
    <subcellularLocation>
        <location evidence="1">Cytoplasm</location>
    </subcellularLocation>
</comment>
<evidence type="ECO:0000313" key="9">
    <source>
        <dbReference type="EMBL" id="KAA8910254.1"/>
    </source>
</evidence>
<feature type="region of interest" description="Disordered" evidence="6">
    <location>
        <begin position="67"/>
        <end position="86"/>
    </location>
</feature>
<dbReference type="Proteomes" id="UP000326924">
    <property type="component" value="Unassembled WGS sequence"/>
</dbReference>
<dbReference type="SUPFAM" id="SSF57997">
    <property type="entry name" value="Tropomyosin"/>
    <property type="match status" value="1"/>
</dbReference>
<dbReference type="EMBL" id="VXIS01000048">
    <property type="protein sequence ID" value="KAA8910254.1"/>
    <property type="molecule type" value="Genomic_DNA"/>
</dbReference>
<keyword evidence="3" id="KW-0518">Myosin</keyword>
<dbReference type="Pfam" id="PF15456">
    <property type="entry name" value="Uds1"/>
    <property type="match status" value="1"/>
</dbReference>
<name>A0A5J5F335_9PEZI</name>
<feature type="region of interest" description="Disordered" evidence="6">
    <location>
        <begin position="279"/>
        <end position="301"/>
    </location>
</feature>
<dbReference type="Gene3D" id="1.20.5.170">
    <property type="match status" value="1"/>
</dbReference>
<evidence type="ECO:0000256" key="3">
    <source>
        <dbReference type="ARBA" id="ARBA00023123"/>
    </source>
</evidence>
<evidence type="ECO:0000256" key="2">
    <source>
        <dbReference type="ARBA" id="ARBA00022490"/>
    </source>
</evidence>
<keyword evidence="4" id="KW-0505">Motor protein</keyword>
<dbReference type="InterPro" id="IPR056703">
    <property type="entry name" value="DUF7801"/>
</dbReference>
<gene>
    <name evidence="9" type="ORF">FN846DRAFT_905113</name>
</gene>
<evidence type="ECO:0000256" key="5">
    <source>
        <dbReference type="SAM" id="Coils"/>
    </source>
</evidence>
<dbReference type="OrthoDB" id="5569911at2759"/>
<protein>
    <submittedName>
        <fullName evidence="9">Up-regulated during septation-domain-containing protein</fullName>
    </submittedName>
</protein>
<reference evidence="9 10" key="1">
    <citation type="submission" date="2019-09" db="EMBL/GenBank/DDBJ databases">
        <title>Draft genome of the ectomycorrhizal ascomycete Sphaerosporella brunnea.</title>
        <authorList>
            <consortium name="DOE Joint Genome Institute"/>
            <person name="Benucci G.M."/>
            <person name="Marozzi G."/>
            <person name="Antonielli L."/>
            <person name="Sanchez S."/>
            <person name="Marco P."/>
            <person name="Wang X."/>
            <person name="Falini L.B."/>
            <person name="Barry K."/>
            <person name="Haridas S."/>
            <person name="Lipzen A."/>
            <person name="Labutti K."/>
            <person name="Grigoriev I.V."/>
            <person name="Murat C."/>
            <person name="Martin F."/>
            <person name="Albertini E."/>
            <person name="Donnini D."/>
            <person name="Bonito G."/>
        </authorList>
    </citation>
    <scope>NUCLEOTIDE SEQUENCE [LARGE SCALE GENOMIC DNA]</scope>
    <source>
        <strain evidence="9 10">Sb_GMNB300</strain>
    </source>
</reference>
<proteinExistence type="predicted"/>
<comment type="caution">
    <text evidence="9">The sequence shown here is derived from an EMBL/GenBank/DDBJ whole genome shotgun (WGS) entry which is preliminary data.</text>
</comment>
<dbReference type="InParanoid" id="A0A5J5F335"/>
<dbReference type="Pfam" id="PF25078">
    <property type="entry name" value="DUF7801"/>
    <property type="match status" value="1"/>
</dbReference>
<dbReference type="AlphaFoldDB" id="A0A5J5F335"/>
<feature type="coiled-coil region" evidence="5">
    <location>
        <begin position="365"/>
        <end position="700"/>
    </location>
</feature>
<accession>A0A5J5F335</accession>
<dbReference type="InterPro" id="IPR029191">
    <property type="entry name" value="Uds1"/>
</dbReference>
<organism evidence="9 10">
    <name type="scientific">Sphaerosporella brunnea</name>
    <dbReference type="NCBI Taxonomy" id="1250544"/>
    <lineage>
        <taxon>Eukaryota</taxon>
        <taxon>Fungi</taxon>
        <taxon>Dikarya</taxon>
        <taxon>Ascomycota</taxon>
        <taxon>Pezizomycotina</taxon>
        <taxon>Pezizomycetes</taxon>
        <taxon>Pezizales</taxon>
        <taxon>Pyronemataceae</taxon>
        <taxon>Sphaerosporella</taxon>
    </lineage>
</organism>
<evidence type="ECO:0000256" key="6">
    <source>
        <dbReference type="SAM" id="MobiDB-lite"/>
    </source>
</evidence>
<evidence type="ECO:0000256" key="1">
    <source>
        <dbReference type="ARBA" id="ARBA00004496"/>
    </source>
</evidence>
<evidence type="ECO:0000259" key="8">
    <source>
        <dbReference type="Pfam" id="PF25078"/>
    </source>
</evidence>
<feature type="domain" description="Up-regulated during septation protein 1" evidence="7">
    <location>
        <begin position="4"/>
        <end position="121"/>
    </location>
</feature>